<feature type="region of interest" description="Disordered" evidence="1">
    <location>
        <begin position="456"/>
        <end position="513"/>
    </location>
</feature>
<keyword evidence="2" id="KW-0812">Transmembrane</keyword>
<accession>A0A5A8DI49</accession>
<dbReference type="PANTHER" id="PTHR10845:SF192">
    <property type="entry name" value="DOUBLE HIT, ISOFORM B"/>
    <property type="match status" value="1"/>
</dbReference>
<dbReference type="Gene3D" id="1.10.167.10">
    <property type="entry name" value="Regulator of G-protein Signalling 4, domain 2"/>
    <property type="match status" value="2"/>
</dbReference>
<evidence type="ECO:0000313" key="6">
    <source>
        <dbReference type="Proteomes" id="UP000322899"/>
    </source>
</evidence>
<dbReference type="SMART" id="SM00315">
    <property type="entry name" value="RGS"/>
    <property type="match status" value="2"/>
</dbReference>
<evidence type="ECO:0000313" key="5">
    <source>
        <dbReference type="EMBL" id="KAA0164938.1"/>
    </source>
</evidence>
<feature type="transmembrane region" description="Helical" evidence="2">
    <location>
        <begin position="946"/>
        <end position="964"/>
    </location>
</feature>
<feature type="transmembrane region" description="Helical" evidence="2">
    <location>
        <begin position="384"/>
        <end position="410"/>
    </location>
</feature>
<reference evidence="5 6" key="1">
    <citation type="submission" date="2019-07" db="EMBL/GenBank/DDBJ databases">
        <title>Genomes of Cafeteria roenbergensis.</title>
        <authorList>
            <person name="Fischer M.G."/>
            <person name="Hackl T."/>
            <person name="Roman M."/>
        </authorList>
    </citation>
    <scope>NUCLEOTIDE SEQUENCE [LARGE SCALE GENOMIC DNA]</scope>
    <source>
        <strain evidence="5 6">E4-10P</strain>
    </source>
</reference>
<feature type="signal peptide" evidence="3">
    <location>
        <begin position="1"/>
        <end position="20"/>
    </location>
</feature>
<dbReference type="Pfam" id="PF00615">
    <property type="entry name" value="RGS"/>
    <property type="match status" value="2"/>
</dbReference>
<feature type="transmembrane region" description="Helical" evidence="2">
    <location>
        <begin position="1012"/>
        <end position="1036"/>
    </location>
</feature>
<dbReference type="InterPro" id="IPR036305">
    <property type="entry name" value="RGS_sf"/>
</dbReference>
<dbReference type="Proteomes" id="UP000322899">
    <property type="component" value="Unassembled WGS sequence"/>
</dbReference>
<dbReference type="EMBL" id="VLTO01000098">
    <property type="protein sequence ID" value="KAA0164938.1"/>
    <property type="molecule type" value="Genomic_DNA"/>
</dbReference>
<feature type="transmembrane region" description="Helical" evidence="2">
    <location>
        <begin position="322"/>
        <end position="340"/>
    </location>
</feature>
<evidence type="ECO:0000256" key="2">
    <source>
        <dbReference type="SAM" id="Phobius"/>
    </source>
</evidence>
<feature type="chain" id="PRO_5022729266" description="RGS domain-containing protein" evidence="3">
    <location>
        <begin position="21"/>
        <end position="1292"/>
    </location>
</feature>
<feature type="transmembrane region" description="Helical" evidence="2">
    <location>
        <begin position="915"/>
        <end position="934"/>
    </location>
</feature>
<dbReference type="InterPro" id="IPR016137">
    <property type="entry name" value="RGS"/>
</dbReference>
<proteinExistence type="predicted"/>
<comment type="caution">
    <text evidence="5">The sequence shown here is derived from an EMBL/GenBank/DDBJ whole genome shotgun (WGS) entry which is preliminary data.</text>
</comment>
<dbReference type="PANTHER" id="PTHR10845">
    <property type="entry name" value="REGULATOR OF G PROTEIN SIGNALING"/>
    <property type="match status" value="1"/>
</dbReference>
<organism evidence="5 6">
    <name type="scientific">Cafeteria roenbergensis</name>
    <name type="common">Marine flagellate</name>
    <dbReference type="NCBI Taxonomy" id="33653"/>
    <lineage>
        <taxon>Eukaryota</taxon>
        <taxon>Sar</taxon>
        <taxon>Stramenopiles</taxon>
        <taxon>Bigyra</taxon>
        <taxon>Opalozoa</taxon>
        <taxon>Bicosoecida</taxon>
        <taxon>Cafeteriaceae</taxon>
        <taxon>Cafeteria</taxon>
    </lineage>
</organism>
<name>A0A5A8DI49_CAFRO</name>
<dbReference type="InterPro" id="IPR044926">
    <property type="entry name" value="RGS_subdomain_2"/>
</dbReference>
<sequence length="1292" mass="137837">MKTRWWFLGFLQCLAVYVFALGPSSVQQATVASCYRGHASGAGTALEAVVRSLQLPWDEASTVDRCASEAVLDETLGPGWTTEERPASPWSLTSNADAGLFDKPLSCRSRSAIPAVLSANESSPLLLLRGFYYQQFMQFVETATLAEAGLAQRLSEDNRSPEGNVAGSVPLPDAFDQASTSLFGVYDSAIVQSASGFAVVNAAYSQALNCASRSADPVAAEAEVGLQCLSERSLTILSSGMMFVILYVRLRRLIDLADAQTLAADPLQTPADMVRLGRLRAGASALSSLRDVVLFMIPTVLLVVIFVVLTTAGASHACEDSLLVKMLTLAAFALPLPDLAARGLFRLASRHEVLGFRVEAWLTAVLLLLAFGLRIISRTILFRFVIASGAMAGIVCGLVVLVTLALPAHWAAYDVWRDPMHRFTNSDAAVGAWALAVERSTGLQVGPLAREGAAVKPRYGDAPGAKPDPGQPAAEAAATHLSATSRRESGSLRFGGGTSAGPLADDESDDSEGVGVEEVLRTAGAREVFVQHLRQEFCVESALFVLECWRLEDEDAVHDADAEGAAGLIWDRFVRPGSEMWVNLSSRAVRSVSRSLRELNELGLQIEKAPGYDPSKDTGHAYVKTRWWFLALLQCLAGYLFAMGGRQIHQATVAACYVGHVEGTGAALNAVVRSLQLPWDETSTVDRCASEAVLDETLGPGWTTEVRPDSPGPLTWATDTGVHLDQPLSCRSRSAVPALLYSKERQALGPTLSGAHLIGMSGVQSPTLAEAGLAQRLSEDNRSPEGNVAGSVPLPDAFDQASTSLFGVYDSAIVQSASGYVAVGASYSQALNCASRSADPAAAEAEVGLQCLSERSLTILSSGMMFVILYVRLRRLIDLADAQTLAADPLQTPADMVRLGRLRAGASALSSLRDVVLFMIPTVLLTMLFTARSLMGPNGSCGDDVLAQMFPLAAVCLSLPDLAARGLFRLASRHEVLGFRIEAWLTAVLLLVEYSGALLSRSLLFSFELGSVAVSGAACAGVILVTLALPAHWAAYDVWRDPMHRFTNSDAAVGAWALAVERSTGLQVGPLAREGAAVKPRYGDAPGAQPDPGQPAAEAAATHLSATSRRESGSLRFGGGTSAGPLADDESDDSEGVGVEEVLRTAGAREVFVQHLRQEFCVESALFVLECWRLEDEDAVHDADAEGAAGLIWDRFVRPGSEMWVNLSSRAVRSVSRSLRELNELGLQIEKAPGFLASALLRRVRTVFRPAVKEVLSSLDRDNFARFRRTTGMAKALQVVLHSRDQPSAATR</sequence>
<feature type="transmembrane region" description="Helical" evidence="2">
    <location>
        <begin position="856"/>
        <end position="873"/>
    </location>
</feature>
<dbReference type="PROSITE" id="PS50132">
    <property type="entry name" value="RGS"/>
    <property type="match status" value="2"/>
</dbReference>
<evidence type="ECO:0000256" key="3">
    <source>
        <dbReference type="SAM" id="SignalP"/>
    </source>
</evidence>
<feature type="region of interest" description="Disordered" evidence="1">
    <location>
        <begin position="1080"/>
        <end position="1136"/>
    </location>
</feature>
<feature type="transmembrane region" description="Helical" evidence="2">
    <location>
        <begin position="360"/>
        <end position="377"/>
    </location>
</feature>
<dbReference type="SUPFAM" id="SSF48097">
    <property type="entry name" value="Regulator of G-protein signaling, RGS"/>
    <property type="match status" value="2"/>
</dbReference>
<dbReference type="OrthoDB" id="10444475at2759"/>
<keyword evidence="3" id="KW-0732">Signal</keyword>
<evidence type="ECO:0000259" key="4">
    <source>
        <dbReference type="PROSITE" id="PS50132"/>
    </source>
</evidence>
<gene>
    <name evidence="5" type="ORF">FNF27_07720</name>
</gene>
<protein>
    <recommendedName>
        <fullName evidence="4">RGS domain-containing protein</fullName>
    </recommendedName>
</protein>
<feature type="compositionally biased region" description="Low complexity" evidence="1">
    <location>
        <begin position="1083"/>
        <end position="1101"/>
    </location>
</feature>
<feature type="transmembrane region" description="Helical" evidence="2">
    <location>
        <begin position="292"/>
        <end position="310"/>
    </location>
</feature>
<keyword evidence="2" id="KW-1133">Transmembrane helix</keyword>
<feature type="transmembrane region" description="Helical" evidence="2">
    <location>
        <begin position="976"/>
        <end position="992"/>
    </location>
</feature>
<feature type="domain" description="RGS" evidence="4">
    <location>
        <begin position="1138"/>
        <end position="1277"/>
    </location>
</feature>
<keyword evidence="2" id="KW-0472">Membrane</keyword>
<feature type="domain" description="RGS" evidence="4">
    <location>
        <begin position="515"/>
        <end position="617"/>
    </location>
</feature>
<dbReference type="PROSITE" id="PS51257">
    <property type="entry name" value="PROKAR_LIPOPROTEIN"/>
    <property type="match status" value="1"/>
</dbReference>
<evidence type="ECO:0000256" key="1">
    <source>
        <dbReference type="SAM" id="MobiDB-lite"/>
    </source>
</evidence>